<dbReference type="RefSeq" id="XP_003043361.1">
    <property type="nucleotide sequence ID" value="XM_003043315.1"/>
</dbReference>
<dbReference type="KEGG" id="nhe:NECHADRAFT_87396"/>
<dbReference type="SUPFAM" id="SSF48403">
    <property type="entry name" value="Ankyrin repeat"/>
    <property type="match status" value="1"/>
</dbReference>
<dbReference type="PROSITE" id="PS50297">
    <property type="entry name" value="ANK_REP_REGION"/>
    <property type="match status" value="4"/>
</dbReference>
<feature type="domain" description="Azaphilone pigments biosynthesis cluster protein L N-terminal" evidence="5">
    <location>
        <begin position="2"/>
        <end position="139"/>
    </location>
</feature>
<organism evidence="6 7">
    <name type="scientific">Fusarium vanettenii (strain ATCC MYA-4622 / CBS 123669 / FGSC 9596 / NRRL 45880 / 77-13-4)</name>
    <name type="common">Fusarium solani subsp. pisi</name>
    <dbReference type="NCBI Taxonomy" id="660122"/>
    <lineage>
        <taxon>Eukaryota</taxon>
        <taxon>Fungi</taxon>
        <taxon>Dikarya</taxon>
        <taxon>Ascomycota</taxon>
        <taxon>Pezizomycotina</taxon>
        <taxon>Sordariomycetes</taxon>
        <taxon>Hypocreomycetidae</taxon>
        <taxon>Hypocreales</taxon>
        <taxon>Nectriaceae</taxon>
        <taxon>Fusarium</taxon>
        <taxon>Fusarium solani species complex</taxon>
        <taxon>Fusarium vanettenii</taxon>
    </lineage>
</organism>
<keyword evidence="2 3" id="KW-0040">ANK repeat</keyword>
<evidence type="ECO:0000256" key="1">
    <source>
        <dbReference type="ARBA" id="ARBA00022737"/>
    </source>
</evidence>
<protein>
    <recommendedName>
        <fullName evidence="5">Azaphilone pigments biosynthesis cluster protein L N-terminal domain-containing protein</fullName>
    </recommendedName>
</protein>
<dbReference type="InParanoid" id="C7ZEB6"/>
<dbReference type="InterPro" id="IPR031348">
    <property type="entry name" value="PigL_N"/>
</dbReference>
<feature type="repeat" description="ANK" evidence="3">
    <location>
        <begin position="364"/>
        <end position="396"/>
    </location>
</feature>
<dbReference type="SMART" id="SM00248">
    <property type="entry name" value="ANK"/>
    <property type="match status" value="10"/>
</dbReference>
<dbReference type="OrthoDB" id="341259at2759"/>
<accession>C7ZEB6</accession>
<feature type="repeat" description="ANK" evidence="3">
    <location>
        <begin position="269"/>
        <end position="301"/>
    </location>
</feature>
<dbReference type="Pfam" id="PF17111">
    <property type="entry name" value="PigL_N"/>
    <property type="match status" value="1"/>
</dbReference>
<dbReference type="AlphaFoldDB" id="C7ZEB6"/>
<evidence type="ECO:0000313" key="6">
    <source>
        <dbReference type="EMBL" id="EEU37648.1"/>
    </source>
</evidence>
<dbReference type="PANTHER" id="PTHR24198:SF165">
    <property type="entry name" value="ANKYRIN REPEAT-CONTAINING PROTEIN-RELATED"/>
    <property type="match status" value="1"/>
</dbReference>
<dbReference type="HOGENOM" id="CLU_030438_0_0_1"/>
<dbReference type="VEuPathDB" id="FungiDB:NECHADRAFT_87396"/>
<evidence type="ECO:0000259" key="5">
    <source>
        <dbReference type="Pfam" id="PF17111"/>
    </source>
</evidence>
<dbReference type="EMBL" id="GG698921">
    <property type="protein sequence ID" value="EEU37648.1"/>
    <property type="molecule type" value="Genomic_DNA"/>
</dbReference>
<gene>
    <name evidence="6" type="ORF">NECHADRAFT_87396</name>
</gene>
<evidence type="ECO:0000313" key="7">
    <source>
        <dbReference type="Proteomes" id="UP000005206"/>
    </source>
</evidence>
<evidence type="ECO:0000256" key="2">
    <source>
        <dbReference type="ARBA" id="ARBA00023043"/>
    </source>
</evidence>
<feature type="region of interest" description="Disordered" evidence="4">
    <location>
        <begin position="211"/>
        <end position="230"/>
    </location>
</feature>
<keyword evidence="7" id="KW-1185">Reference proteome</keyword>
<dbReference type="Pfam" id="PF12796">
    <property type="entry name" value="Ank_2"/>
    <property type="match status" value="4"/>
</dbReference>
<name>C7ZEB6_FUSV7</name>
<dbReference type="Proteomes" id="UP000005206">
    <property type="component" value="Chromosome 12"/>
</dbReference>
<dbReference type="OMA" id="TTICENN"/>
<evidence type="ECO:0000256" key="4">
    <source>
        <dbReference type="SAM" id="MobiDB-lite"/>
    </source>
</evidence>
<dbReference type="GeneID" id="9669412"/>
<keyword evidence="1" id="KW-0677">Repeat</keyword>
<proteinExistence type="predicted"/>
<dbReference type="PANTHER" id="PTHR24198">
    <property type="entry name" value="ANKYRIN REPEAT AND PROTEIN KINASE DOMAIN-CONTAINING PROTEIN"/>
    <property type="match status" value="1"/>
</dbReference>
<dbReference type="PROSITE" id="PS50088">
    <property type="entry name" value="ANK_REPEAT"/>
    <property type="match status" value="5"/>
</dbReference>
<feature type="repeat" description="ANK" evidence="3">
    <location>
        <begin position="571"/>
        <end position="603"/>
    </location>
</feature>
<feature type="repeat" description="ANK" evidence="3">
    <location>
        <begin position="452"/>
        <end position="481"/>
    </location>
</feature>
<dbReference type="eggNOG" id="KOG4177">
    <property type="taxonomic scope" value="Eukaryota"/>
</dbReference>
<evidence type="ECO:0000256" key="3">
    <source>
        <dbReference type="PROSITE-ProRule" id="PRU00023"/>
    </source>
</evidence>
<reference evidence="6 7" key="1">
    <citation type="journal article" date="2009" name="PLoS Genet.">
        <title>The genome of Nectria haematococca: contribution of supernumerary chromosomes to gene expansion.</title>
        <authorList>
            <person name="Coleman J.J."/>
            <person name="Rounsley S.D."/>
            <person name="Rodriguez-Carres M."/>
            <person name="Kuo A."/>
            <person name="Wasmann C.C."/>
            <person name="Grimwood J."/>
            <person name="Schmutz J."/>
            <person name="Taga M."/>
            <person name="White G.J."/>
            <person name="Zhou S."/>
            <person name="Schwartz D.C."/>
            <person name="Freitag M."/>
            <person name="Ma L.J."/>
            <person name="Danchin E.G."/>
            <person name="Henrissat B."/>
            <person name="Coutinho P.M."/>
            <person name="Nelson D.R."/>
            <person name="Straney D."/>
            <person name="Napoli C.A."/>
            <person name="Barker B.M."/>
            <person name="Gribskov M."/>
            <person name="Rep M."/>
            <person name="Kroken S."/>
            <person name="Molnar I."/>
            <person name="Rensing C."/>
            <person name="Kennell J.C."/>
            <person name="Zamora J."/>
            <person name="Farman M.L."/>
            <person name="Selker E.U."/>
            <person name="Salamov A."/>
            <person name="Shapiro H."/>
            <person name="Pangilinan J."/>
            <person name="Lindquist E."/>
            <person name="Lamers C."/>
            <person name="Grigoriev I.V."/>
            <person name="Geiser D.M."/>
            <person name="Covert S.F."/>
            <person name="Temporini E."/>
            <person name="Vanetten H.D."/>
        </authorList>
    </citation>
    <scope>NUCLEOTIDE SEQUENCE [LARGE SCALE GENOMIC DNA]</scope>
    <source>
        <strain evidence="7">ATCC MYA-4622 / CBS 123669 / FGSC 9596 / NRRL 45880 / 77-13-4</strain>
    </source>
</reference>
<feature type="repeat" description="ANK" evidence="3">
    <location>
        <begin position="537"/>
        <end position="569"/>
    </location>
</feature>
<dbReference type="InterPro" id="IPR002110">
    <property type="entry name" value="Ankyrin_rpt"/>
</dbReference>
<sequence>MAEALGIVGSVIGIIQITATVALRLNSLVQGIRDAPDDILHLQDDVANLAAVLDTTHELSEQYQHVEAPSLTRALKGQLGTCEKSMQDIRTFLNPLVQKASGGKKFLKMIEWNIKKSELRDLRGRLSEGKAGLNLTITSLHGYLEGKKLDEIKSDIGQLYEKIMSDFKDIVRGEEFRKQIEKDVDNDSVRDGQSDAGFVMRNFMDQTPGIDYPDQGAGASSNSDTLAGGDDLFNMDNPEAMLDAVRSQNKQYVRALISRGVGLTGRSKQGFTVLHYCAFDNDVAMGQLLIKNGAQINTKDFHLRSPLRLALSLPSYEFAELLVDSGCDIGDSVEELRRLLSRDGEIPGRTSLFQALSRTLKPSDQSSFLHPAIRSGDIKSLKVLFESGFDPKFKDETGLSLFFYALIQENISSLRFLSEHGANLNEWLPVSTITKLGPSLPRQQEIQKTLTRGATPLHLTARVMNDAKMIKLLLELGADPNHVLGTANRRYTNVELPAVTDFPKGEIVLIGVCANHFLEVARELLKAGANPNHASNDGRNAMYWALYCGNVELFKLLIEHGGDVNYRWQHDECTLVMMAAERGNMDILRVLVDAGADVEGQNKNGETALHLAQQKNKKQAVEFLQKAAHHGAGRTSCSPALDGSTKPEDRTVATVNLERLLTKTSVCNCLNLVNSTYPVAMCCISFIYLHAYMS</sequence>
<dbReference type="Gene3D" id="1.25.40.20">
    <property type="entry name" value="Ankyrin repeat-containing domain"/>
    <property type="match status" value="3"/>
</dbReference>
<dbReference type="InterPro" id="IPR036770">
    <property type="entry name" value="Ankyrin_rpt-contain_sf"/>
</dbReference>